<evidence type="ECO:0000313" key="5">
    <source>
        <dbReference type="EMBL" id="MCC2191362.1"/>
    </source>
</evidence>
<comment type="caution">
    <text evidence="5">The sequence shown here is derived from an EMBL/GenBank/DDBJ whole genome shotgun (WGS) entry which is preliminary data.</text>
</comment>
<dbReference type="RefSeq" id="WP_178045039.1">
    <property type="nucleotide sequence ID" value="NZ_JAJEPR010000050.1"/>
</dbReference>
<dbReference type="PANTHER" id="PTHR30146">
    <property type="entry name" value="LACI-RELATED TRANSCRIPTIONAL REPRESSOR"/>
    <property type="match status" value="1"/>
</dbReference>
<reference evidence="5 6" key="1">
    <citation type="submission" date="2021-10" db="EMBL/GenBank/DDBJ databases">
        <title>Anaerobic single-cell dispensing facilitates the cultivation of human gut bacteria.</title>
        <authorList>
            <person name="Afrizal A."/>
        </authorList>
    </citation>
    <scope>NUCLEOTIDE SEQUENCE [LARGE SCALE GENOMIC DNA]</scope>
    <source>
        <strain evidence="5 6">CLA-AA-H277</strain>
    </source>
</reference>
<keyword evidence="3" id="KW-0804">Transcription</keyword>
<dbReference type="GO" id="GO:0000976">
    <property type="term" value="F:transcription cis-regulatory region binding"/>
    <property type="evidence" value="ECO:0007669"/>
    <property type="project" value="TreeGrafter"/>
</dbReference>
<dbReference type="Pfam" id="PF00356">
    <property type="entry name" value="LacI"/>
    <property type="match status" value="1"/>
</dbReference>
<keyword evidence="2" id="KW-0238">DNA-binding</keyword>
<dbReference type="EMBL" id="JAJEPR010000050">
    <property type="protein sequence ID" value="MCC2191362.1"/>
    <property type="molecule type" value="Genomic_DNA"/>
</dbReference>
<organism evidence="5 6">
    <name type="scientific">Fusicatenibacter faecihominis</name>
    <dbReference type="NCBI Taxonomy" id="2881276"/>
    <lineage>
        <taxon>Bacteria</taxon>
        <taxon>Bacillati</taxon>
        <taxon>Bacillota</taxon>
        <taxon>Clostridia</taxon>
        <taxon>Lachnospirales</taxon>
        <taxon>Lachnospiraceae</taxon>
        <taxon>Fusicatenibacter</taxon>
    </lineage>
</organism>
<dbReference type="Gene3D" id="1.10.260.40">
    <property type="entry name" value="lambda repressor-like DNA-binding domains"/>
    <property type="match status" value="1"/>
</dbReference>
<dbReference type="InterPro" id="IPR028082">
    <property type="entry name" value="Peripla_BP_I"/>
</dbReference>
<evidence type="ECO:0000313" key="6">
    <source>
        <dbReference type="Proteomes" id="UP001197875"/>
    </source>
</evidence>
<evidence type="ECO:0000256" key="3">
    <source>
        <dbReference type="ARBA" id="ARBA00023163"/>
    </source>
</evidence>
<dbReference type="AlphaFoldDB" id="A0AAE3DVE2"/>
<sequence length="327" mass="36187">MNIIDVAREAGVSKSTVSRVLANSELVKPDTKEKVLNAIERLGFVPNTSAQQLAGKKNGVVGVITSETISDPFYGYFNDRLMKGFQKYGYDVIYAVAQNTKAGCDREISMLYGKVDAYVVVGSCALQKNVEKIVQMNMPVALFQTRVTLDGAMALQVDNEQGGYLAASELLSRGYQRIGYLHGSPDGSFWEGEERFSGFKKCMETAGCTIEKEFFGNRDYGNAYRLTQQIVESGIDALFCETDLMAYGVLQGLYEAKVAVPDRLAVLGFDNTKFVNYESQVHLSTIGQPLDAMAEYTAKAIVNKIEKNQDYAKFKKFEAVLIEKETV</sequence>
<dbReference type="Proteomes" id="UP001197875">
    <property type="component" value="Unassembled WGS sequence"/>
</dbReference>
<accession>A0AAE3DVE2</accession>
<proteinExistence type="predicted"/>
<keyword evidence="1" id="KW-0805">Transcription regulation</keyword>
<protein>
    <submittedName>
        <fullName evidence="5">LacI family transcriptional regulator</fullName>
    </submittedName>
</protein>
<dbReference type="SMART" id="SM00354">
    <property type="entry name" value="HTH_LACI"/>
    <property type="match status" value="1"/>
</dbReference>
<feature type="domain" description="HTH lacI-type" evidence="4">
    <location>
        <begin position="1"/>
        <end position="55"/>
    </location>
</feature>
<dbReference type="InterPro" id="IPR046335">
    <property type="entry name" value="LacI/GalR-like_sensor"/>
</dbReference>
<dbReference type="CDD" id="cd01392">
    <property type="entry name" value="HTH_LacI"/>
    <property type="match status" value="1"/>
</dbReference>
<dbReference type="PROSITE" id="PS50932">
    <property type="entry name" value="HTH_LACI_2"/>
    <property type="match status" value="1"/>
</dbReference>
<evidence type="ECO:0000256" key="1">
    <source>
        <dbReference type="ARBA" id="ARBA00023015"/>
    </source>
</evidence>
<keyword evidence="6" id="KW-1185">Reference proteome</keyword>
<dbReference type="Pfam" id="PF13377">
    <property type="entry name" value="Peripla_BP_3"/>
    <property type="match status" value="1"/>
</dbReference>
<dbReference type="InterPro" id="IPR010982">
    <property type="entry name" value="Lambda_DNA-bd_dom_sf"/>
</dbReference>
<dbReference type="Gene3D" id="3.40.50.2300">
    <property type="match status" value="2"/>
</dbReference>
<dbReference type="PROSITE" id="PS00356">
    <property type="entry name" value="HTH_LACI_1"/>
    <property type="match status" value="1"/>
</dbReference>
<name>A0AAE3DVE2_9FIRM</name>
<dbReference type="GO" id="GO:0003700">
    <property type="term" value="F:DNA-binding transcription factor activity"/>
    <property type="evidence" value="ECO:0007669"/>
    <property type="project" value="TreeGrafter"/>
</dbReference>
<dbReference type="SUPFAM" id="SSF47413">
    <property type="entry name" value="lambda repressor-like DNA-binding domains"/>
    <property type="match status" value="1"/>
</dbReference>
<gene>
    <name evidence="5" type="ORF">LKD71_16475</name>
</gene>
<evidence type="ECO:0000256" key="2">
    <source>
        <dbReference type="ARBA" id="ARBA00023125"/>
    </source>
</evidence>
<dbReference type="InterPro" id="IPR000843">
    <property type="entry name" value="HTH_LacI"/>
</dbReference>
<evidence type="ECO:0000259" key="4">
    <source>
        <dbReference type="PROSITE" id="PS50932"/>
    </source>
</evidence>
<dbReference type="PANTHER" id="PTHR30146:SF109">
    <property type="entry name" value="HTH-TYPE TRANSCRIPTIONAL REGULATOR GALS"/>
    <property type="match status" value="1"/>
</dbReference>
<dbReference type="SUPFAM" id="SSF53822">
    <property type="entry name" value="Periplasmic binding protein-like I"/>
    <property type="match status" value="1"/>
</dbReference>
<dbReference type="CDD" id="cd06267">
    <property type="entry name" value="PBP1_LacI_sugar_binding-like"/>
    <property type="match status" value="1"/>
</dbReference>